<comment type="caution">
    <text evidence="1">The sequence shown here is derived from an EMBL/GenBank/DDBJ whole genome shotgun (WGS) entry which is preliminary data.</text>
</comment>
<name>A0ACB9E7X5_9ASTR</name>
<protein>
    <submittedName>
        <fullName evidence="1">Uncharacterized protein</fullName>
    </submittedName>
</protein>
<dbReference type="EMBL" id="CM042035">
    <property type="protein sequence ID" value="KAI3754984.1"/>
    <property type="molecule type" value="Genomic_DNA"/>
</dbReference>
<evidence type="ECO:0000313" key="1">
    <source>
        <dbReference type="EMBL" id="KAI3754984.1"/>
    </source>
</evidence>
<evidence type="ECO:0000313" key="2">
    <source>
        <dbReference type="Proteomes" id="UP001056120"/>
    </source>
</evidence>
<keyword evidence="2" id="KW-1185">Reference proteome</keyword>
<gene>
    <name evidence="1" type="ORF">L1987_54776</name>
</gene>
<reference evidence="2" key="1">
    <citation type="journal article" date="2022" name="Mol. Ecol. Resour.">
        <title>The genomes of chicory, endive, great burdock and yacon provide insights into Asteraceae palaeo-polyploidization history and plant inulin production.</title>
        <authorList>
            <person name="Fan W."/>
            <person name="Wang S."/>
            <person name="Wang H."/>
            <person name="Wang A."/>
            <person name="Jiang F."/>
            <person name="Liu H."/>
            <person name="Zhao H."/>
            <person name="Xu D."/>
            <person name="Zhang Y."/>
        </authorList>
    </citation>
    <scope>NUCLEOTIDE SEQUENCE [LARGE SCALE GENOMIC DNA]</scope>
    <source>
        <strain evidence="2">cv. Yunnan</strain>
    </source>
</reference>
<dbReference type="Proteomes" id="UP001056120">
    <property type="component" value="Linkage Group LG18"/>
</dbReference>
<proteinExistence type="predicted"/>
<accession>A0ACB9E7X5</accession>
<sequence>MWVNCERGYTSSTYTPALCGSAPCRLLNTTGCTTATSCKPPVPDCYNNTCGHSPVNPIAKTSTGGQLGADVFKIHSTDWSFTTFSTRSSGAVFFGNGPYTLLPNVDASSSLTYTPLIVNPVTENGFVGDASPDYFIGVKSIKVNGKRVKGFKQSLLSINSKGKGGTMISTVHPYTVMETSIYKGVVSAFVKAMPKNVEKVPNVPPFGACFSSKNIVSTRLGPGVPSIDLELESKNVWRINGANSMVEVKKNVLCLGFVEARRDIAPTISVVIGGHQIEDNLLQFDLSKSRLGFSSSLLGRSTSCANFNFTSTA</sequence>
<reference evidence="1 2" key="2">
    <citation type="journal article" date="2022" name="Mol. Ecol. Resour.">
        <title>The genomes of chicory, endive, great burdock and yacon provide insights into Asteraceae paleo-polyploidization history and plant inulin production.</title>
        <authorList>
            <person name="Fan W."/>
            <person name="Wang S."/>
            <person name="Wang H."/>
            <person name="Wang A."/>
            <person name="Jiang F."/>
            <person name="Liu H."/>
            <person name="Zhao H."/>
            <person name="Xu D."/>
            <person name="Zhang Y."/>
        </authorList>
    </citation>
    <scope>NUCLEOTIDE SEQUENCE [LARGE SCALE GENOMIC DNA]</scope>
    <source>
        <strain evidence="2">cv. Yunnan</strain>
        <tissue evidence="1">Leaves</tissue>
    </source>
</reference>
<organism evidence="1 2">
    <name type="scientific">Smallanthus sonchifolius</name>
    <dbReference type="NCBI Taxonomy" id="185202"/>
    <lineage>
        <taxon>Eukaryota</taxon>
        <taxon>Viridiplantae</taxon>
        <taxon>Streptophyta</taxon>
        <taxon>Embryophyta</taxon>
        <taxon>Tracheophyta</taxon>
        <taxon>Spermatophyta</taxon>
        <taxon>Magnoliopsida</taxon>
        <taxon>eudicotyledons</taxon>
        <taxon>Gunneridae</taxon>
        <taxon>Pentapetalae</taxon>
        <taxon>asterids</taxon>
        <taxon>campanulids</taxon>
        <taxon>Asterales</taxon>
        <taxon>Asteraceae</taxon>
        <taxon>Asteroideae</taxon>
        <taxon>Heliantheae alliance</taxon>
        <taxon>Millerieae</taxon>
        <taxon>Smallanthus</taxon>
    </lineage>
</organism>